<dbReference type="GO" id="GO:0009060">
    <property type="term" value="P:aerobic respiration"/>
    <property type="evidence" value="ECO:0007669"/>
    <property type="project" value="TreeGrafter"/>
</dbReference>
<dbReference type="InterPro" id="IPR001694">
    <property type="entry name" value="NADH_UbQ_OxRdtase_su1/FPO"/>
</dbReference>
<sequence>MGARDLSPAVTSILLAVVVAAVKGLLIIIVLATGFAYMTLTERKLSARIQLRYGPNRVGPFGLLQPAADAVKLFLKEKAAPEGRDRFLYLLAPALAACAALF</sequence>
<keyword evidence="6" id="KW-0830">Ubiquinone</keyword>
<dbReference type="PANTHER" id="PTHR11432:SF3">
    <property type="entry name" value="NADH-UBIQUINONE OXIDOREDUCTASE CHAIN 1"/>
    <property type="match status" value="1"/>
</dbReference>
<dbReference type="GO" id="GO:0016020">
    <property type="term" value="C:membrane"/>
    <property type="evidence" value="ECO:0007669"/>
    <property type="project" value="UniProtKB-SubCell"/>
</dbReference>
<comment type="subcellular location">
    <subcellularLocation>
        <location evidence="1">Membrane</location>
        <topology evidence="1">Multi-pass membrane protein</topology>
    </subcellularLocation>
</comment>
<proteinExistence type="predicted"/>
<dbReference type="Pfam" id="PF00146">
    <property type="entry name" value="NADHdh"/>
    <property type="match status" value="1"/>
</dbReference>
<keyword evidence="3 5" id="KW-1133">Transmembrane helix</keyword>
<dbReference type="PROSITE" id="PS00667">
    <property type="entry name" value="COMPLEX1_ND1_1"/>
    <property type="match status" value="1"/>
</dbReference>
<organism evidence="6">
    <name type="scientific">mine drainage metagenome</name>
    <dbReference type="NCBI Taxonomy" id="410659"/>
    <lineage>
        <taxon>unclassified sequences</taxon>
        <taxon>metagenomes</taxon>
        <taxon>ecological metagenomes</taxon>
    </lineage>
</organism>
<dbReference type="PANTHER" id="PTHR11432">
    <property type="entry name" value="NADH DEHYDROGENASE SUBUNIT 1"/>
    <property type="match status" value="1"/>
</dbReference>
<evidence type="ECO:0000256" key="1">
    <source>
        <dbReference type="ARBA" id="ARBA00004141"/>
    </source>
</evidence>
<reference evidence="6" key="1">
    <citation type="submission" date="2013-08" db="EMBL/GenBank/DDBJ databases">
        <authorList>
            <person name="Mendez C."/>
            <person name="Richter M."/>
            <person name="Ferrer M."/>
            <person name="Sanchez J."/>
        </authorList>
    </citation>
    <scope>NUCLEOTIDE SEQUENCE</scope>
</reference>
<protein>
    <submittedName>
        <fullName evidence="6">NADH:ubiquinone oxidoreductase, subunit 1</fullName>
        <ecNumber evidence="6">1.6.-.-</ecNumber>
    </submittedName>
</protein>
<accession>T0ZV77</accession>
<evidence type="ECO:0000256" key="5">
    <source>
        <dbReference type="SAM" id="Phobius"/>
    </source>
</evidence>
<keyword evidence="4 5" id="KW-0472">Membrane</keyword>
<name>T0ZV77_9ZZZZ</name>
<dbReference type="GO" id="GO:0003954">
    <property type="term" value="F:NADH dehydrogenase activity"/>
    <property type="evidence" value="ECO:0007669"/>
    <property type="project" value="TreeGrafter"/>
</dbReference>
<feature type="non-terminal residue" evidence="6">
    <location>
        <position position="102"/>
    </location>
</feature>
<feature type="transmembrane region" description="Helical" evidence="5">
    <location>
        <begin position="12"/>
        <end position="40"/>
    </location>
</feature>
<keyword evidence="2 5" id="KW-0812">Transmembrane</keyword>
<dbReference type="AlphaFoldDB" id="T0ZV77"/>
<dbReference type="InterPro" id="IPR018086">
    <property type="entry name" value="NADH_UbQ_OxRdtase_su1_CS"/>
</dbReference>
<evidence type="ECO:0000313" key="6">
    <source>
        <dbReference type="EMBL" id="EQD48517.1"/>
    </source>
</evidence>
<dbReference type="EMBL" id="AUZX01010276">
    <property type="protein sequence ID" value="EQD48517.1"/>
    <property type="molecule type" value="Genomic_DNA"/>
</dbReference>
<comment type="caution">
    <text evidence="6">The sequence shown here is derived from an EMBL/GenBank/DDBJ whole genome shotgun (WGS) entry which is preliminary data.</text>
</comment>
<dbReference type="EC" id="1.6.-.-" evidence="6"/>
<gene>
    <name evidence="6" type="ORF">B1A_14017</name>
</gene>
<evidence type="ECO:0000256" key="2">
    <source>
        <dbReference type="ARBA" id="ARBA00022692"/>
    </source>
</evidence>
<evidence type="ECO:0000256" key="4">
    <source>
        <dbReference type="ARBA" id="ARBA00023136"/>
    </source>
</evidence>
<evidence type="ECO:0000256" key="3">
    <source>
        <dbReference type="ARBA" id="ARBA00022989"/>
    </source>
</evidence>
<keyword evidence="6" id="KW-0560">Oxidoreductase</keyword>
<reference evidence="6" key="2">
    <citation type="journal article" date="2014" name="ISME J.">
        <title>Microbial stratification in low pH oxic and suboxic macroscopic growths along an acid mine drainage.</title>
        <authorList>
            <person name="Mendez-Garcia C."/>
            <person name="Mesa V."/>
            <person name="Sprenger R.R."/>
            <person name="Richter M."/>
            <person name="Diez M.S."/>
            <person name="Solano J."/>
            <person name="Bargiela R."/>
            <person name="Golyshina O.V."/>
            <person name="Manteca A."/>
            <person name="Ramos J.L."/>
            <person name="Gallego J.R."/>
            <person name="Llorente I."/>
            <person name="Martins Dos Santos V.A."/>
            <person name="Jensen O.N."/>
            <person name="Pelaez A.I."/>
            <person name="Sanchez J."/>
            <person name="Ferrer M."/>
        </authorList>
    </citation>
    <scope>NUCLEOTIDE SEQUENCE</scope>
</reference>